<dbReference type="Pfam" id="PF04084">
    <property type="entry name" value="RecA-like_ORC2"/>
    <property type="match status" value="1"/>
</dbReference>
<comment type="similarity">
    <text evidence="2 5">Belongs to the ORC2 family.</text>
</comment>
<dbReference type="InterPro" id="IPR056773">
    <property type="entry name" value="WHD_ORC2"/>
</dbReference>
<dbReference type="GeneID" id="80882281"/>
<dbReference type="GO" id="GO:0003688">
    <property type="term" value="F:DNA replication origin binding"/>
    <property type="evidence" value="ECO:0007669"/>
    <property type="project" value="UniProtKB-UniRule"/>
</dbReference>
<evidence type="ECO:0000256" key="6">
    <source>
        <dbReference type="SAM" id="MobiDB-lite"/>
    </source>
</evidence>
<keyword evidence="4 5" id="KW-0539">Nucleus</keyword>
<feature type="compositionally biased region" description="Basic and acidic residues" evidence="6">
    <location>
        <begin position="47"/>
        <end position="57"/>
    </location>
</feature>
<evidence type="ECO:0000256" key="1">
    <source>
        <dbReference type="ARBA" id="ARBA00004123"/>
    </source>
</evidence>
<dbReference type="PANTHER" id="PTHR14052">
    <property type="entry name" value="ORIGIN RECOGNITION COMPLEX SUBUNIT 2"/>
    <property type="match status" value="1"/>
</dbReference>
<feature type="domain" description="Origin recognition complex subunit 2 winged-helix" evidence="8">
    <location>
        <begin position="363"/>
        <end position="423"/>
    </location>
</feature>
<feature type="domain" description="Origin recognition complex subunit 2 RecA-like" evidence="7">
    <location>
        <begin position="118"/>
        <end position="287"/>
    </location>
</feature>
<name>A0AAD7QYK9_9ASCO</name>
<comment type="subcellular location">
    <subcellularLocation>
        <location evidence="1 5">Nucleus</location>
    </subcellularLocation>
</comment>
<dbReference type="Pfam" id="PF24882">
    <property type="entry name" value="WHD_ORC2"/>
    <property type="match status" value="1"/>
</dbReference>
<comment type="caution">
    <text evidence="9">The sequence shown here is derived from an EMBL/GenBank/DDBJ whole genome shotgun (WGS) entry which is preliminary data.</text>
</comment>
<dbReference type="EMBL" id="JARPMG010000003">
    <property type="protein sequence ID" value="KAJ8102197.1"/>
    <property type="molecule type" value="Genomic_DNA"/>
</dbReference>
<evidence type="ECO:0000256" key="3">
    <source>
        <dbReference type="ARBA" id="ARBA00022705"/>
    </source>
</evidence>
<dbReference type="RefSeq" id="XP_056045647.1">
    <property type="nucleotide sequence ID" value="XM_056187115.1"/>
</dbReference>
<dbReference type="PANTHER" id="PTHR14052:SF0">
    <property type="entry name" value="ORIGIN RECOGNITION COMPLEX SUBUNIT 2"/>
    <property type="match status" value="1"/>
</dbReference>
<dbReference type="GO" id="GO:0005664">
    <property type="term" value="C:nuclear origin of replication recognition complex"/>
    <property type="evidence" value="ECO:0007669"/>
    <property type="project" value="UniProtKB-UniRule"/>
</dbReference>
<protein>
    <recommendedName>
        <fullName evidence="5">Origin recognition complex subunit 2</fullName>
    </recommendedName>
</protein>
<dbReference type="InterPro" id="IPR056772">
    <property type="entry name" value="RecA-like_ORC2"/>
</dbReference>
<dbReference type="Proteomes" id="UP001217417">
    <property type="component" value="Unassembled WGS sequence"/>
</dbReference>
<comment type="function">
    <text evidence="5">Component of the origin recognition complex (ORC) that binds origins of replication. DNA-binding is ATP-dependent. ORC is required to assemble the pre-replication complex necessary to initiate DNA replication.</text>
</comment>
<organism evidence="9 10">
    <name type="scientific">Lipomyces tetrasporus</name>
    <dbReference type="NCBI Taxonomy" id="54092"/>
    <lineage>
        <taxon>Eukaryota</taxon>
        <taxon>Fungi</taxon>
        <taxon>Dikarya</taxon>
        <taxon>Ascomycota</taxon>
        <taxon>Saccharomycotina</taxon>
        <taxon>Lipomycetes</taxon>
        <taxon>Lipomycetales</taxon>
        <taxon>Lipomycetaceae</taxon>
        <taxon>Lipomyces</taxon>
    </lineage>
</organism>
<feature type="compositionally biased region" description="Polar residues" evidence="6">
    <location>
        <begin position="1"/>
        <end position="14"/>
    </location>
</feature>
<comment type="subunit">
    <text evidence="5">Component of the origin recognition complex (ORC).</text>
</comment>
<keyword evidence="3 5" id="KW-0235">DNA replication</keyword>
<evidence type="ECO:0000259" key="7">
    <source>
        <dbReference type="Pfam" id="PF04084"/>
    </source>
</evidence>
<dbReference type="GO" id="GO:0006260">
    <property type="term" value="P:DNA replication"/>
    <property type="evidence" value="ECO:0007669"/>
    <property type="project" value="UniProtKB-UniRule"/>
</dbReference>
<dbReference type="AlphaFoldDB" id="A0AAD7QYK9"/>
<reference evidence="9" key="1">
    <citation type="submission" date="2023-03" db="EMBL/GenBank/DDBJ databases">
        <title>Near-Complete genome sequence of Lipomyces tetrasporous NRRL Y-64009, an oleaginous yeast capable of growing on lignocellulosic hydrolysates.</title>
        <authorList>
            <consortium name="Lawrence Berkeley National Laboratory"/>
            <person name="Jagtap S.S."/>
            <person name="Liu J.-J."/>
            <person name="Walukiewicz H.E."/>
            <person name="Pangilinan J."/>
            <person name="Lipzen A."/>
            <person name="Ahrendt S."/>
            <person name="Koriabine M."/>
            <person name="Cobaugh K."/>
            <person name="Salamov A."/>
            <person name="Yoshinaga Y."/>
            <person name="Ng V."/>
            <person name="Daum C."/>
            <person name="Grigoriev I.V."/>
            <person name="Slininger P.J."/>
            <person name="Dien B.S."/>
            <person name="Jin Y.-S."/>
            <person name="Rao C.V."/>
        </authorList>
    </citation>
    <scope>NUCLEOTIDE SEQUENCE</scope>
    <source>
        <strain evidence="9">NRRL Y-64009</strain>
    </source>
</reference>
<accession>A0AAD7QYK9</accession>
<evidence type="ECO:0000256" key="5">
    <source>
        <dbReference type="RuleBase" id="RU368084"/>
    </source>
</evidence>
<evidence type="ECO:0000256" key="4">
    <source>
        <dbReference type="ARBA" id="ARBA00023242"/>
    </source>
</evidence>
<evidence type="ECO:0000313" key="9">
    <source>
        <dbReference type="EMBL" id="KAJ8102197.1"/>
    </source>
</evidence>
<evidence type="ECO:0000313" key="10">
    <source>
        <dbReference type="Proteomes" id="UP001217417"/>
    </source>
</evidence>
<feature type="region of interest" description="Disordered" evidence="6">
    <location>
        <begin position="1"/>
        <end position="65"/>
    </location>
</feature>
<gene>
    <name evidence="9" type="ORF">POJ06DRAFT_249056</name>
</gene>
<dbReference type="InterPro" id="IPR007220">
    <property type="entry name" value="ORC2"/>
</dbReference>
<keyword evidence="10" id="KW-1185">Reference proteome</keyword>
<evidence type="ECO:0000256" key="2">
    <source>
        <dbReference type="ARBA" id="ARBA00007421"/>
    </source>
</evidence>
<proteinExistence type="inferred from homology"/>
<evidence type="ECO:0000259" key="8">
    <source>
        <dbReference type="Pfam" id="PF24882"/>
    </source>
</evidence>
<sequence>MVSRTVTPGTSGNGSDEEDDGPQVTADLSDQEPYSDSEQLGTATKRQKTDHIAEKSPVKAQGHGNTPIIVLDGSDGYFDQHLTKPVLSTNSISNLPLLTSQEYITYVQEAEKYYKSNREALVELHETLFAQWAFELSQGFNLVLYGLGSKRELALSFAREYLDDVNVLVINGYNPSTTIREVVASSAAILLDDPNVKVPKAIPDILSLIFTSQELKPFPYDTYKPKLVLLIHNIDGEAFRNDRSQSALSRLATHNQVSVFATVDHINTPILWDSAKLSSFKFIWHDATTFASYTAETSFSDPLMLGGGTGRNVNRGNSGRGHGGIRYVLESLTSNARGLYRVLISHQLQSIEDDFGQTQESRNDSSRFGMEFKTLYQRCSEEFIVTNELNFRTMLTEFYEHEMLNSTKDLVGTEVIYAPYDKEVLERLLEDDILNE</sequence>